<dbReference type="PANTHER" id="PTHR19376">
    <property type="entry name" value="DNA-DIRECTED RNA POLYMERASE"/>
    <property type="match status" value="1"/>
</dbReference>
<dbReference type="EC" id="2.7.7.6" evidence="8"/>
<keyword evidence="2 8" id="KW-0963">Cytoplasm</keyword>
<dbReference type="Pfam" id="PF04998">
    <property type="entry name" value="RNA_pol_Rpb1_5"/>
    <property type="match status" value="1"/>
</dbReference>
<keyword evidence="6 8" id="KW-0804">Transcription</keyword>
<keyword evidence="3 8" id="KW-0808">Transferase</keyword>
<dbReference type="GO" id="GO:0006351">
    <property type="term" value="P:DNA-templated transcription"/>
    <property type="evidence" value="ECO:0007669"/>
    <property type="project" value="UniProtKB-UniRule"/>
</dbReference>
<evidence type="ECO:0000256" key="1">
    <source>
        <dbReference type="ARBA" id="ARBA00022478"/>
    </source>
</evidence>
<reference evidence="10 11" key="1">
    <citation type="submission" date="2016-12" db="EMBL/GenBank/DDBJ databases">
        <title>Discovery of methanogenic haloarchaea.</title>
        <authorList>
            <person name="Sorokin D.Y."/>
            <person name="Makarova K.S."/>
            <person name="Abbas B."/>
            <person name="Ferrer M."/>
            <person name="Golyshin P.N."/>
        </authorList>
    </citation>
    <scope>NUCLEOTIDE SEQUENCE [LARGE SCALE GENOMIC DNA]</scope>
    <source>
        <strain evidence="10">AMET1</strain>
    </source>
</reference>
<evidence type="ECO:0000313" key="10">
    <source>
        <dbReference type="EMBL" id="OUJ18934.1"/>
    </source>
</evidence>
<dbReference type="NCBIfam" id="TIGR02389">
    <property type="entry name" value="RNA_pol_rpoA2"/>
    <property type="match status" value="1"/>
</dbReference>
<dbReference type="HAMAP" id="MF_00411">
    <property type="entry name" value="RNApol_arch_Rpo1C"/>
    <property type="match status" value="1"/>
</dbReference>
<keyword evidence="4 8" id="KW-0548">Nucleotidyltransferase</keyword>
<dbReference type="PANTHER" id="PTHR19376:SF32">
    <property type="entry name" value="DNA-DIRECTED RNA POLYMERASE III SUBUNIT RPC1"/>
    <property type="match status" value="1"/>
</dbReference>
<dbReference type="GO" id="GO:0000428">
    <property type="term" value="C:DNA-directed RNA polymerase complex"/>
    <property type="evidence" value="ECO:0007669"/>
    <property type="project" value="UniProtKB-KW"/>
</dbReference>
<comment type="function">
    <text evidence="8">DNA-dependent RNA polymerase (RNAP) catalyzes the transcription of DNA into RNA using the four ribonucleoside triphosphates as substrates. Forms part of the jaw domain.</text>
</comment>
<keyword evidence="5 8" id="KW-0238">DNA-binding</keyword>
<dbReference type="OrthoDB" id="372142at2157"/>
<proteinExistence type="inferred from homology"/>
<dbReference type="Gene3D" id="1.10.150.390">
    <property type="match status" value="1"/>
</dbReference>
<evidence type="ECO:0000256" key="6">
    <source>
        <dbReference type="ARBA" id="ARBA00023163"/>
    </source>
</evidence>
<dbReference type="CDD" id="cd06528">
    <property type="entry name" value="RNAP_A"/>
    <property type="match status" value="1"/>
</dbReference>
<dbReference type="GO" id="GO:0003899">
    <property type="term" value="F:DNA-directed RNA polymerase activity"/>
    <property type="evidence" value="ECO:0007669"/>
    <property type="project" value="UniProtKB-UniRule"/>
</dbReference>
<evidence type="ECO:0000256" key="2">
    <source>
        <dbReference type="ARBA" id="ARBA00022490"/>
    </source>
</evidence>
<protein>
    <recommendedName>
        <fullName evidence="8">DNA-directed RNA polymerase subunit Rpo1C</fullName>
        <ecNumber evidence="8">2.7.7.6</ecNumber>
    </recommendedName>
    <alternativeName>
        <fullName evidence="8">DNA-directed RNA polymerase subunit A''</fullName>
    </alternativeName>
</protein>
<dbReference type="AlphaFoldDB" id="A0A1Y3GFF4"/>
<accession>A0A1Y3GFF4</accession>
<keyword evidence="11" id="KW-1185">Reference proteome</keyword>
<dbReference type="Proteomes" id="UP000195137">
    <property type="component" value="Unassembled WGS sequence"/>
</dbReference>
<evidence type="ECO:0000259" key="9">
    <source>
        <dbReference type="Pfam" id="PF04998"/>
    </source>
</evidence>
<gene>
    <name evidence="8" type="primary">rpo1C</name>
    <name evidence="8" type="synonym">rpoA2</name>
    <name evidence="10" type="ORF">AMET1_0585</name>
</gene>
<evidence type="ECO:0000256" key="4">
    <source>
        <dbReference type="ARBA" id="ARBA00022695"/>
    </source>
</evidence>
<dbReference type="InterPro" id="IPR007081">
    <property type="entry name" value="RNA_pol_Rpb1_5"/>
</dbReference>
<comment type="catalytic activity">
    <reaction evidence="7 8">
        <text>RNA(n) + a ribonucleoside 5'-triphosphate = RNA(n+1) + diphosphate</text>
        <dbReference type="Rhea" id="RHEA:21248"/>
        <dbReference type="Rhea" id="RHEA-COMP:14527"/>
        <dbReference type="Rhea" id="RHEA-COMP:17342"/>
        <dbReference type="ChEBI" id="CHEBI:33019"/>
        <dbReference type="ChEBI" id="CHEBI:61557"/>
        <dbReference type="ChEBI" id="CHEBI:140395"/>
        <dbReference type="EC" id="2.7.7.6"/>
    </reaction>
</comment>
<sequence>MTKEPIKKYDGKLPPKILHEINEKAIENNLTDSELEKVLEKALQQYQEKQVDYGEPVGTVAAQSIGEPGTQMTMRTFHYAGVAEINVTLGLPRLIEIVDARKTPSSPMMTVKLEEEYAKDRNKARKIGWKIEETKIKNIAEIEPNPSQMKITLKLDETMLDRRDLTEDQVVEIIESEINLDVTKENKKIVIRTKKSSYRELLRAVEQLKEIKVAGIDGIKRAIIRKEDDEYTVYTEGSAFKQVLKLDGVDSQKTKTNDVHEINNALGIEAARQALINEAMDTLREQGLEVNVRHIMLVADVMTTTGRLKQIGRHGVSGDKESVLARAAFEVTVKHLLNAGKKGQSDELKGIPENVIVGQPIELGTGVVDLEMESMEG</sequence>
<comment type="subunit">
    <text evidence="8">Part of the RNA polymerase complex.</text>
</comment>
<dbReference type="EMBL" id="MRZU01000003">
    <property type="protein sequence ID" value="OUJ18934.1"/>
    <property type="molecule type" value="Genomic_DNA"/>
</dbReference>
<dbReference type="GO" id="GO:0005737">
    <property type="term" value="C:cytoplasm"/>
    <property type="evidence" value="ECO:0007669"/>
    <property type="project" value="UniProtKB-SubCell"/>
</dbReference>
<dbReference type="GO" id="GO:0003677">
    <property type="term" value="F:DNA binding"/>
    <property type="evidence" value="ECO:0007669"/>
    <property type="project" value="UniProtKB-UniRule"/>
</dbReference>
<keyword evidence="1 8" id="KW-0240">DNA-directed RNA polymerase</keyword>
<comment type="similarity">
    <text evidence="8">Belongs to the RNA polymerase beta' chain family.</text>
</comment>
<organism evidence="10 11">
    <name type="scientific">Methanonatronarchaeum thermophilum</name>
    <dbReference type="NCBI Taxonomy" id="1927129"/>
    <lineage>
        <taxon>Archaea</taxon>
        <taxon>Methanobacteriati</taxon>
        <taxon>Methanobacteriota</taxon>
        <taxon>Methanonatronarchaeia</taxon>
        <taxon>Methanonatronarchaeales</taxon>
        <taxon>Methanonatronarchaeaceae</taxon>
        <taxon>Methanonatronarchaeum</taxon>
    </lineage>
</organism>
<evidence type="ECO:0000256" key="7">
    <source>
        <dbReference type="ARBA" id="ARBA00048552"/>
    </source>
</evidence>
<dbReference type="InterPro" id="IPR012757">
    <property type="entry name" value="RPO1C"/>
</dbReference>
<evidence type="ECO:0000256" key="8">
    <source>
        <dbReference type="HAMAP-Rule" id="MF_00411"/>
    </source>
</evidence>
<feature type="domain" description="RNA polymerase Rpb1" evidence="9">
    <location>
        <begin position="45"/>
        <end position="322"/>
    </location>
</feature>
<name>A0A1Y3GFF4_9EURY</name>
<evidence type="ECO:0000256" key="3">
    <source>
        <dbReference type="ARBA" id="ARBA00022679"/>
    </source>
</evidence>
<dbReference type="RefSeq" id="WP_086636988.1">
    <property type="nucleotide sequence ID" value="NZ_MRZU01000003.1"/>
</dbReference>
<comment type="subcellular location">
    <subcellularLocation>
        <location evidence="8">Cytoplasm</location>
    </subcellularLocation>
</comment>
<evidence type="ECO:0000313" key="11">
    <source>
        <dbReference type="Proteomes" id="UP000195137"/>
    </source>
</evidence>
<comment type="caution">
    <text evidence="10">The sequence shown here is derived from an EMBL/GenBank/DDBJ whole genome shotgun (WGS) entry which is preliminary data.</text>
</comment>
<dbReference type="InterPro" id="IPR045867">
    <property type="entry name" value="DNA-dir_RpoC_beta_prime"/>
</dbReference>
<dbReference type="SUPFAM" id="SSF64484">
    <property type="entry name" value="beta and beta-prime subunits of DNA dependent RNA-polymerase"/>
    <property type="match status" value="1"/>
</dbReference>
<evidence type="ECO:0000256" key="5">
    <source>
        <dbReference type="ARBA" id="ARBA00023125"/>
    </source>
</evidence>